<evidence type="ECO:0000256" key="1">
    <source>
        <dbReference type="SAM" id="Phobius"/>
    </source>
</evidence>
<keyword evidence="1" id="KW-1133">Transmembrane helix</keyword>
<dbReference type="Proteomes" id="UP000320176">
    <property type="component" value="Unassembled WGS sequence"/>
</dbReference>
<comment type="caution">
    <text evidence="2">The sequence shown here is derived from an EMBL/GenBank/DDBJ whole genome shotgun (WGS) entry which is preliminary data.</text>
</comment>
<accession>A0A5C6A3U1</accession>
<name>A0A5C6A3U1_9BACT</name>
<proteinExistence type="predicted"/>
<dbReference type="OrthoDB" id="9842121at2"/>
<dbReference type="EMBL" id="SJPN01000007">
    <property type="protein sequence ID" value="TWT94564.1"/>
    <property type="molecule type" value="Genomic_DNA"/>
</dbReference>
<evidence type="ECO:0000313" key="3">
    <source>
        <dbReference type="Proteomes" id="UP000320176"/>
    </source>
</evidence>
<keyword evidence="1" id="KW-0812">Transmembrane</keyword>
<gene>
    <name evidence="2" type="ORF">Pla52n_53850</name>
</gene>
<protein>
    <submittedName>
        <fullName evidence="2">Uncharacterized protein</fullName>
    </submittedName>
</protein>
<dbReference type="RefSeq" id="WP_146522404.1">
    <property type="nucleotide sequence ID" value="NZ_CP151726.1"/>
</dbReference>
<keyword evidence="3" id="KW-1185">Reference proteome</keyword>
<feature type="transmembrane region" description="Helical" evidence="1">
    <location>
        <begin position="179"/>
        <end position="201"/>
    </location>
</feature>
<dbReference type="AlphaFoldDB" id="A0A5C6A3U1"/>
<sequence length="219" mass="24720">MMHSFIQFGKWFLMLVIGFFLIGFLLTPMTTVGAGIGTGYFSYYFSASFQVWPKEENDTLGSLDIEGNVGPQFLLWGHSCPAYKSVELQWEMFHAPDQKGRASIDLERMAFDDGERVSHLNETSLSELIGFSDTNPRDKERVATLMQLLISARDATLPPPRHHGIPLPEPLSGSMQHHAAGICIPPFALLWLILWNAYGLWKSPGRKRLNDVNPIEENR</sequence>
<keyword evidence="1" id="KW-0472">Membrane</keyword>
<organism evidence="2 3">
    <name type="scientific">Stieleria varia</name>
    <dbReference type="NCBI Taxonomy" id="2528005"/>
    <lineage>
        <taxon>Bacteria</taxon>
        <taxon>Pseudomonadati</taxon>
        <taxon>Planctomycetota</taxon>
        <taxon>Planctomycetia</taxon>
        <taxon>Pirellulales</taxon>
        <taxon>Pirellulaceae</taxon>
        <taxon>Stieleria</taxon>
    </lineage>
</organism>
<reference evidence="2 3" key="1">
    <citation type="submission" date="2019-02" db="EMBL/GenBank/DDBJ databases">
        <title>Deep-cultivation of Planctomycetes and their phenomic and genomic characterization uncovers novel biology.</title>
        <authorList>
            <person name="Wiegand S."/>
            <person name="Jogler M."/>
            <person name="Boedeker C."/>
            <person name="Pinto D."/>
            <person name="Vollmers J."/>
            <person name="Rivas-Marin E."/>
            <person name="Kohn T."/>
            <person name="Peeters S.H."/>
            <person name="Heuer A."/>
            <person name="Rast P."/>
            <person name="Oberbeckmann S."/>
            <person name="Bunk B."/>
            <person name="Jeske O."/>
            <person name="Meyerdierks A."/>
            <person name="Storesund J.E."/>
            <person name="Kallscheuer N."/>
            <person name="Luecker S."/>
            <person name="Lage O.M."/>
            <person name="Pohl T."/>
            <person name="Merkel B.J."/>
            <person name="Hornburger P."/>
            <person name="Mueller R.-W."/>
            <person name="Bruemmer F."/>
            <person name="Labrenz M."/>
            <person name="Spormann A.M."/>
            <person name="Op Den Camp H."/>
            <person name="Overmann J."/>
            <person name="Amann R."/>
            <person name="Jetten M.S.M."/>
            <person name="Mascher T."/>
            <person name="Medema M.H."/>
            <person name="Devos D.P."/>
            <person name="Kaster A.-K."/>
            <person name="Ovreas L."/>
            <person name="Rohde M."/>
            <person name="Galperin M.Y."/>
            <person name="Jogler C."/>
        </authorList>
    </citation>
    <scope>NUCLEOTIDE SEQUENCE [LARGE SCALE GENOMIC DNA]</scope>
    <source>
        <strain evidence="2 3">Pla52n</strain>
    </source>
</reference>
<evidence type="ECO:0000313" key="2">
    <source>
        <dbReference type="EMBL" id="TWT94564.1"/>
    </source>
</evidence>